<dbReference type="Proteomes" id="UP001498398">
    <property type="component" value="Unassembled WGS sequence"/>
</dbReference>
<feature type="transmembrane region" description="Helical" evidence="1">
    <location>
        <begin position="20"/>
        <end position="43"/>
    </location>
</feature>
<accession>A0ABR1J180</accession>
<name>A0ABR1J180_9AGAR</name>
<evidence type="ECO:0000313" key="2">
    <source>
        <dbReference type="EMBL" id="KAK7447365.1"/>
    </source>
</evidence>
<sequence length="231" mass="25046">MLPLLSGQDDDTTGHLQKTLAQIGSFCLIAIGIFVVLEIIIFYSHFCYTYNILVLLISGIPIAMPMILSVTLVVGAQQLAKHKAIITAIENSPIDHNTIGPFSTDDVVLLAAYTSHTENQDAIDASIVQAVGDAAKARAGITLLDFKPFILVDNHTKITCREESTGKIKHVTKDMTVSLLNFALENRSEADVEEYASRGLCVLANAKETSCRLGLGDHMYPTRVLKDGPCS</sequence>
<dbReference type="InterPro" id="IPR023299">
    <property type="entry name" value="ATPase_P-typ_cyto_dom_N"/>
</dbReference>
<comment type="caution">
    <text evidence="2">The sequence shown here is derived from an EMBL/GenBank/DDBJ whole genome shotgun (WGS) entry which is preliminary data.</text>
</comment>
<keyword evidence="1" id="KW-0812">Transmembrane</keyword>
<dbReference type="SUPFAM" id="SSF81665">
    <property type="entry name" value="Calcium ATPase, transmembrane domain M"/>
    <property type="match status" value="1"/>
</dbReference>
<feature type="transmembrane region" description="Helical" evidence="1">
    <location>
        <begin position="50"/>
        <end position="74"/>
    </location>
</feature>
<evidence type="ECO:0000256" key="1">
    <source>
        <dbReference type="SAM" id="Phobius"/>
    </source>
</evidence>
<dbReference type="InterPro" id="IPR023298">
    <property type="entry name" value="ATPase_P-typ_TM_dom_sf"/>
</dbReference>
<gene>
    <name evidence="2" type="ORF">VKT23_014075</name>
</gene>
<keyword evidence="1" id="KW-0472">Membrane</keyword>
<protein>
    <submittedName>
        <fullName evidence="2">Uncharacterized protein</fullName>
    </submittedName>
</protein>
<dbReference type="EMBL" id="JBANRG010000041">
    <property type="protein sequence ID" value="KAK7447365.1"/>
    <property type="molecule type" value="Genomic_DNA"/>
</dbReference>
<evidence type="ECO:0000313" key="3">
    <source>
        <dbReference type="Proteomes" id="UP001498398"/>
    </source>
</evidence>
<proteinExistence type="predicted"/>
<dbReference type="PANTHER" id="PTHR42861">
    <property type="entry name" value="CALCIUM-TRANSPORTING ATPASE"/>
    <property type="match status" value="1"/>
</dbReference>
<keyword evidence="1" id="KW-1133">Transmembrane helix</keyword>
<reference evidence="2 3" key="1">
    <citation type="submission" date="2024-01" db="EMBL/GenBank/DDBJ databases">
        <title>A draft genome for the cacao thread blight pathogen Marasmiellus scandens.</title>
        <authorList>
            <person name="Baruah I.K."/>
            <person name="Leung J."/>
            <person name="Bukari Y."/>
            <person name="Amoako-Attah I."/>
            <person name="Meinhardt L.W."/>
            <person name="Bailey B.A."/>
            <person name="Cohen S.P."/>
        </authorList>
    </citation>
    <scope>NUCLEOTIDE SEQUENCE [LARGE SCALE GENOMIC DNA]</scope>
    <source>
        <strain evidence="2 3">GH-19</strain>
    </source>
</reference>
<organism evidence="2 3">
    <name type="scientific">Marasmiellus scandens</name>
    <dbReference type="NCBI Taxonomy" id="2682957"/>
    <lineage>
        <taxon>Eukaryota</taxon>
        <taxon>Fungi</taxon>
        <taxon>Dikarya</taxon>
        <taxon>Basidiomycota</taxon>
        <taxon>Agaricomycotina</taxon>
        <taxon>Agaricomycetes</taxon>
        <taxon>Agaricomycetidae</taxon>
        <taxon>Agaricales</taxon>
        <taxon>Marasmiineae</taxon>
        <taxon>Omphalotaceae</taxon>
        <taxon>Marasmiellus</taxon>
    </lineage>
</organism>
<dbReference type="Gene3D" id="1.20.1110.10">
    <property type="entry name" value="Calcium-transporting ATPase, transmembrane domain"/>
    <property type="match status" value="1"/>
</dbReference>
<dbReference type="Gene3D" id="3.40.1110.10">
    <property type="entry name" value="Calcium-transporting ATPase, cytoplasmic domain N"/>
    <property type="match status" value="1"/>
</dbReference>
<keyword evidence="3" id="KW-1185">Reference proteome</keyword>